<keyword evidence="1" id="KW-0539">Nucleus</keyword>
<feature type="region of interest" description="Disordered" evidence="2">
    <location>
        <begin position="89"/>
        <end position="113"/>
    </location>
</feature>
<dbReference type="SUPFAM" id="SSF57701">
    <property type="entry name" value="Zn2/Cys6 DNA-binding domain"/>
    <property type="match status" value="1"/>
</dbReference>
<dbReference type="CDD" id="cd12148">
    <property type="entry name" value="fungal_TF_MHR"/>
    <property type="match status" value="1"/>
</dbReference>
<dbReference type="Proteomes" id="UP000077671">
    <property type="component" value="Unassembled WGS sequence"/>
</dbReference>
<dbReference type="GO" id="GO:0003677">
    <property type="term" value="F:DNA binding"/>
    <property type="evidence" value="ECO:0007669"/>
    <property type="project" value="InterPro"/>
</dbReference>
<feature type="compositionally biased region" description="Low complexity" evidence="2">
    <location>
        <begin position="395"/>
        <end position="412"/>
    </location>
</feature>
<dbReference type="Gene3D" id="4.10.240.10">
    <property type="entry name" value="Zn(2)-C6 fungal-type DNA-binding domain"/>
    <property type="match status" value="1"/>
</dbReference>
<feature type="region of interest" description="Disordered" evidence="2">
    <location>
        <begin position="333"/>
        <end position="373"/>
    </location>
</feature>
<dbReference type="PANTHER" id="PTHR47431:SF1">
    <property type="entry name" value="ZN(II)2CYS6 TRANSCRIPTION FACTOR (EUROFUNG)"/>
    <property type="match status" value="1"/>
</dbReference>
<sequence length="1182" mass="125553">MQTSEMSPPPASGSGSAGTSASALPAQPPFTAEASSSSSSSTTPIVRAALACLPCRQVKAKCSGTPPAQLLQDDGKMLIVPLLSVDSPSASASGVDTSPNMASTTAGAGAGEVPAEVPCDRCARLRKNCVWAPSHRTGRPRKKKARVEGTTVQTAQSAHTPPTTSSSAYVSSSFQPFGSTSASQDAGMGDGLPVGNGMFGSDFSMSSPWSAFLQSFSDQPGAPFTSSATSALPAAPGTQYSNLTMPPQTNSNMPQSSSLFYLDSLLTDPLPTSLTNTSAPTFGSYGDVGPTMRGQSMGAFSDASTFPGSGSSPTSSDMLLMDEILASLGMPSTAAPSQVQPIPIPTDVIPQPPPKLPRTESPAGVGSSHPPQRATVLTPFEQMLALRQRIVGGAPSSHSSPTPSLGPSSSRPNQTQSTTISDMGGDPLSPIDLAASQMPAVIWQGLRHYFGHGAGACAILGSASDFVQSVGRAFVVLGRQQDERYGGEPQTAAVEARLTSAYATVFAAHAACAVGFRLAGKTDAARFGSAGTHTLEEAQRLGKRVEKELVGVLGRIGDHAEGGGETSVPSGAAFLLRGRTSSSRNSSSTDVKGKRPRDASDDEMDTELGEVEGVSRRSSTPPNAVVDAESDGSFLLLRALQGFLIMTLLHYGLGSPETAARYLQRGIDVAVKSGLHRLDSPQPVDGGDKELEGWRIGTRLRETRKEELRRVWWELYHTDLMLNLSTSNMIPRALASMPNGTAMHMPLDLVVDPTSSSKSGARETMDVRIRASALLHEATLPTARQLSQTRQAHGSEFEPGSKSSRPTPAEYARAETLDLIAANLLVRAHNARANVSQRFEALLRREVVAEERRRVAGRMVKEGDGGRDGARGAKDECLFMDVRPERDALRAASAEKEMLFMAMLMLRAARIHIHRMLHFSDLNINFETCSLRPVQSRAESAPARIVTGAREEGQSSGRPDAGVAEMTRDLQKYTSLNERAVAERGDDDVDDHYVTQKIGASVKIITTSANEIVHLVRSDYESVRRINATTMPYSNNSSTTNINVSRDIYPLHASGSSACTGEVISHTCPSTVSPILRHGTFFGCSMVVAAYAYCIAIAGSAQAPDTPFASSRPGAQFDSEGRRVDVEVADPERDRQLWTKRLLLSNLGFAESVLEEGADVWPVQAKMKEEVNAARRMIDSFW</sequence>
<feature type="compositionally biased region" description="Low complexity" evidence="2">
    <location>
        <begin position="12"/>
        <end position="25"/>
    </location>
</feature>
<evidence type="ECO:0000259" key="3">
    <source>
        <dbReference type="Pfam" id="PF04082"/>
    </source>
</evidence>
<dbReference type="InterPro" id="IPR007219">
    <property type="entry name" value="XnlR_reg_dom"/>
</dbReference>
<feature type="region of interest" description="Disordered" evidence="2">
    <location>
        <begin position="1"/>
        <end position="41"/>
    </location>
</feature>
<feature type="compositionally biased region" description="Polar residues" evidence="2">
    <location>
        <begin position="782"/>
        <end position="792"/>
    </location>
</feature>
<dbReference type="PANTHER" id="PTHR47431">
    <property type="entry name" value="ZN(II)2CYS6 TRANSCRIPTION FACTOR (EUROFUNG)-RELATED"/>
    <property type="match status" value="1"/>
</dbReference>
<comment type="caution">
    <text evidence="4">The sequence shown here is derived from an EMBL/GenBank/DDBJ whole genome shotgun (WGS) entry which is preliminary data.</text>
</comment>
<proteinExistence type="predicted"/>
<feature type="compositionally biased region" description="Low complexity" evidence="2">
    <location>
        <begin position="579"/>
        <end position="589"/>
    </location>
</feature>
<feature type="domain" description="Xylanolytic transcriptional activator regulatory" evidence="3">
    <location>
        <begin position="637"/>
        <end position="727"/>
    </location>
</feature>
<evidence type="ECO:0000313" key="4">
    <source>
        <dbReference type="EMBL" id="KAE8258884.1"/>
    </source>
</evidence>
<dbReference type="Pfam" id="PF04082">
    <property type="entry name" value="Fungal_trans"/>
    <property type="match status" value="1"/>
</dbReference>
<dbReference type="GO" id="GO:0008270">
    <property type="term" value="F:zinc ion binding"/>
    <property type="evidence" value="ECO:0007669"/>
    <property type="project" value="InterPro"/>
</dbReference>
<reference evidence="4" key="2">
    <citation type="journal article" date="2019" name="IMA Fungus">
        <title>Genome sequencing and comparison of five Tilletia species to identify candidate genes for the detection of regulated species infecting wheat.</title>
        <authorList>
            <person name="Nguyen H.D.T."/>
            <person name="Sultana T."/>
            <person name="Kesanakurti P."/>
            <person name="Hambleton S."/>
        </authorList>
    </citation>
    <scope>NUCLEOTIDE SEQUENCE</scope>
    <source>
        <strain evidence="4">DAOMC 238032</strain>
    </source>
</reference>
<feature type="compositionally biased region" description="Acidic residues" evidence="2">
    <location>
        <begin position="600"/>
        <end position="610"/>
    </location>
</feature>
<gene>
    <name evidence="4" type="ORF">A4X03_0g4252</name>
</gene>
<protein>
    <recommendedName>
        <fullName evidence="3">Xylanolytic transcriptional activator regulatory domain-containing protein</fullName>
    </recommendedName>
</protein>
<evidence type="ECO:0000256" key="1">
    <source>
        <dbReference type="ARBA" id="ARBA00023242"/>
    </source>
</evidence>
<feature type="compositionally biased region" description="Basic residues" evidence="2">
    <location>
        <begin position="136"/>
        <end position="145"/>
    </location>
</feature>
<feature type="compositionally biased region" description="Polar residues" evidence="2">
    <location>
        <begin position="89"/>
        <end position="103"/>
    </location>
</feature>
<feature type="region of interest" description="Disordered" evidence="2">
    <location>
        <begin position="942"/>
        <end position="961"/>
    </location>
</feature>
<feature type="region of interest" description="Disordered" evidence="2">
    <location>
        <begin position="392"/>
        <end position="431"/>
    </location>
</feature>
<dbReference type="AlphaFoldDB" id="A0A177V0Q5"/>
<dbReference type="GO" id="GO:0006351">
    <property type="term" value="P:DNA-templated transcription"/>
    <property type="evidence" value="ECO:0007669"/>
    <property type="project" value="InterPro"/>
</dbReference>
<accession>A0A177V0Q5</accession>
<organism evidence="4 5">
    <name type="scientific">Tilletia caries</name>
    <name type="common">wheat bunt fungus</name>
    <dbReference type="NCBI Taxonomy" id="13290"/>
    <lineage>
        <taxon>Eukaryota</taxon>
        <taxon>Fungi</taxon>
        <taxon>Dikarya</taxon>
        <taxon>Basidiomycota</taxon>
        <taxon>Ustilaginomycotina</taxon>
        <taxon>Exobasidiomycetes</taxon>
        <taxon>Tilletiales</taxon>
        <taxon>Tilletiaceae</taxon>
        <taxon>Tilletia</taxon>
    </lineage>
</organism>
<dbReference type="InterPro" id="IPR036864">
    <property type="entry name" value="Zn2-C6_fun-type_DNA-bd_sf"/>
</dbReference>
<evidence type="ECO:0000256" key="2">
    <source>
        <dbReference type="SAM" id="MobiDB-lite"/>
    </source>
</evidence>
<dbReference type="GO" id="GO:0000981">
    <property type="term" value="F:DNA-binding transcription factor activity, RNA polymerase II-specific"/>
    <property type="evidence" value="ECO:0007669"/>
    <property type="project" value="InterPro"/>
</dbReference>
<dbReference type="EMBL" id="LWDD02000557">
    <property type="protein sequence ID" value="KAE8258884.1"/>
    <property type="molecule type" value="Genomic_DNA"/>
</dbReference>
<name>A0A177V0Q5_9BASI</name>
<feature type="region of interest" description="Disordered" evidence="2">
    <location>
        <begin position="577"/>
        <end position="625"/>
    </location>
</feature>
<evidence type="ECO:0000313" key="5">
    <source>
        <dbReference type="Proteomes" id="UP000077671"/>
    </source>
</evidence>
<feature type="compositionally biased region" description="Low complexity" evidence="2">
    <location>
        <begin position="104"/>
        <end position="113"/>
    </location>
</feature>
<feature type="region of interest" description="Disordered" evidence="2">
    <location>
        <begin position="780"/>
        <end position="809"/>
    </location>
</feature>
<reference evidence="4" key="1">
    <citation type="submission" date="2016-04" db="EMBL/GenBank/DDBJ databases">
        <authorList>
            <person name="Nguyen H.D."/>
            <person name="Kesanakurti P."/>
            <person name="Cullis J."/>
            <person name="Levesque C.A."/>
            <person name="Hambleton S."/>
        </authorList>
    </citation>
    <scope>NUCLEOTIDE SEQUENCE</scope>
    <source>
        <strain evidence="4">DAOMC 238032</strain>
    </source>
</reference>
<feature type="region of interest" description="Disordered" evidence="2">
    <location>
        <begin position="134"/>
        <end position="172"/>
    </location>
</feature>
<feature type="compositionally biased region" description="Low complexity" evidence="2">
    <location>
        <begin position="153"/>
        <end position="172"/>
    </location>
</feature>
<feature type="compositionally biased region" description="Low complexity" evidence="2">
    <location>
        <begin position="338"/>
        <end position="349"/>
    </location>
</feature>